<dbReference type="GO" id="GO:0005385">
    <property type="term" value="F:zinc ion transmembrane transporter activity"/>
    <property type="evidence" value="ECO:0007669"/>
    <property type="project" value="TreeGrafter"/>
</dbReference>
<feature type="domain" description="Cation efflux protein cytoplasmic" evidence="10">
    <location>
        <begin position="265"/>
        <end position="338"/>
    </location>
</feature>
<protein>
    <submittedName>
        <fullName evidence="11">Cation diffusion facilitator family transporter</fullName>
    </submittedName>
</protein>
<gene>
    <name evidence="11" type="ORF">GIY23_18290</name>
</gene>
<evidence type="ECO:0000256" key="5">
    <source>
        <dbReference type="ARBA" id="ARBA00022989"/>
    </source>
</evidence>
<dbReference type="PANTHER" id="PTHR11562:SF17">
    <property type="entry name" value="RE54080P-RELATED"/>
    <property type="match status" value="1"/>
</dbReference>
<keyword evidence="3" id="KW-0813">Transport</keyword>
<dbReference type="KEGG" id="sace:GIY23_18290"/>
<dbReference type="InterPro" id="IPR027469">
    <property type="entry name" value="Cation_efflux_TMD_sf"/>
</dbReference>
<dbReference type="GO" id="GO:0005886">
    <property type="term" value="C:plasma membrane"/>
    <property type="evidence" value="ECO:0007669"/>
    <property type="project" value="TreeGrafter"/>
</dbReference>
<evidence type="ECO:0000259" key="10">
    <source>
        <dbReference type="Pfam" id="PF16916"/>
    </source>
</evidence>
<comment type="similarity">
    <text evidence="2">Belongs to the cation diffusion facilitator (CDF) transporter (TC 2.A.4) family. SLC30A subfamily.</text>
</comment>
<keyword evidence="4 8" id="KW-0812">Transmembrane</keyword>
<evidence type="ECO:0000256" key="8">
    <source>
        <dbReference type="SAM" id="Phobius"/>
    </source>
</evidence>
<feature type="transmembrane region" description="Helical" evidence="8">
    <location>
        <begin position="131"/>
        <end position="155"/>
    </location>
</feature>
<evidence type="ECO:0000313" key="11">
    <source>
        <dbReference type="EMBL" id="QGK71210.1"/>
    </source>
</evidence>
<dbReference type="EMBL" id="CP045929">
    <property type="protein sequence ID" value="QGK71210.1"/>
    <property type="molecule type" value="Genomic_DNA"/>
</dbReference>
<dbReference type="Pfam" id="PF16916">
    <property type="entry name" value="ZT_dimer"/>
    <property type="match status" value="1"/>
</dbReference>
<sequence>MLVMHTLSHHYSRPGGGPTGCRRGHTWHRLHSCASHYISGRGGMAMGHGHGHGTAADGVSASAQYVRRLALAFGVLAVFFVLEATVGYLSSSLALLSDAGHMLTDVLGVGMALAAIITARRPTKSNRTFGLYRVEVLAALANSVLLFGIAAYILYEAVGRFREPTEVAGLPVMLTATAGLAANLVAFALLRPGSQASLNMRGAYLEVLADTVGSVGVLIGGFLTWAFGWWYVDPLVAIGVGLFVLPRTIKLARQALRILVQEAPERVDVPKLEQDLTHLPAVTEVHDVHVWTLTSGMEVASAHLATRADANPGDVLLAAQQMLRQRYDIDHATLQVESSECARRCASLRW</sequence>
<evidence type="ECO:0000256" key="1">
    <source>
        <dbReference type="ARBA" id="ARBA00004141"/>
    </source>
</evidence>
<dbReference type="SUPFAM" id="SSF161111">
    <property type="entry name" value="Cation efflux protein transmembrane domain-like"/>
    <property type="match status" value="1"/>
</dbReference>
<dbReference type="InterPro" id="IPR058533">
    <property type="entry name" value="Cation_efflux_TM"/>
</dbReference>
<dbReference type="AlphaFoldDB" id="A0A5Q3QBH4"/>
<dbReference type="InterPro" id="IPR036837">
    <property type="entry name" value="Cation_efflux_CTD_sf"/>
</dbReference>
<dbReference type="InterPro" id="IPR050681">
    <property type="entry name" value="CDF/SLC30A"/>
</dbReference>
<dbReference type="NCBIfam" id="TIGR01297">
    <property type="entry name" value="CDF"/>
    <property type="match status" value="1"/>
</dbReference>
<evidence type="ECO:0000256" key="6">
    <source>
        <dbReference type="ARBA" id="ARBA00023065"/>
    </source>
</evidence>
<feature type="transmembrane region" description="Helical" evidence="8">
    <location>
        <begin position="101"/>
        <end position="119"/>
    </location>
</feature>
<evidence type="ECO:0000256" key="4">
    <source>
        <dbReference type="ARBA" id="ARBA00022692"/>
    </source>
</evidence>
<keyword evidence="5 8" id="KW-1133">Transmembrane helix</keyword>
<dbReference type="Gene3D" id="1.20.1510.10">
    <property type="entry name" value="Cation efflux protein transmembrane domain"/>
    <property type="match status" value="1"/>
</dbReference>
<feature type="transmembrane region" description="Helical" evidence="8">
    <location>
        <begin position="229"/>
        <end position="249"/>
    </location>
</feature>
<dbReference type="PANTHER" id="PTHR11562">
    <property type="entry name" value="CATION EFFLUX PROTEIN/ ZINC TRANSPORTER"/>
    <property type="match status" value="1"/>
</dbReference>
<evidence type="ECO:0000256" key="2">
    <source>
        <dbReference type="ARBA" id="ARBA00008873"/>
    </source>
</evidence>
<organism evidence="11 12">
    <name type="scientific">Allosaccharopolyspora coralli</name>
    <dbReference type="NCBI Taxonomy" id="2665642"/>
    <lineage>
        <taxon>Bacteria</taxon>
        <taxon>Bacillati</taxon>
        <taxon>Actinomycetota</taxon>
        <taxon>Actinomycetes</taxon>
        <taxon>Pseudonocardiales</taxon>
        <taxon>Pseudonocardiaceae</taxon>
        <taxon>Allosaccharopolyspora</taxon>
    </lineage>
</organism>
<dbReference type="InterPro" id="IPR002524">
    <property type="entry name" value="Cation_efflux"/>
</dbReference>
<evidence type="ECO:0000259" key="9">
    <source>
        <dbReference type="Pfam" id="PF01545"/>
    </source>
</evidence>
<keyword evidence="12" id="KW-1185">Reference proteome</keyword>
<keyword evidence="6" id="KW-0406">Ion transport</keyword>
<comment type="subcellular location">
    <subcellularLocation>
        <location evidence="1">Membrane</location>
        <topology evidence="1">Multi-pass membrane protein</topology>
    </subcellularLocation>
</comment>
<feature type="transmembrane region" description="Helical" evidence="8">
    <location>
        <begin position="69"/>
        <end position="89"/>
    </location>
</feature>
<accession>A0A5Q3QBH4</accession>
<dbReference type="Proteomes" id="UP000371041">
    <property type="component" value="Chromosome"/>
</dbReference>
<keyword evidence="7 8" id="KW-0472">Membrane</keyword>
<dbReference type="InterPro" id="IPR027470">
    <property type="entry name" value="Cation_efflux_CTD"/>
</dbReference>
<feature type="transmembrane region" description="Helical" evidence="8">
    <location>
        <begin position="202"/>
        <end position="223"/>
    </location>
</feature>
<dbReference type="SUPFAM" id="SSF160240">
    <property type="entry name" value="Cation efflux protein cytoplasmic domain-like"/>
    <property type="match status" value="1"/>
</dbReference>
<dbReference type="Pfam" id="PF01545">
    <property type="entry name" value="Cation_efflux"/>
    <property type="match status" value="1"/>
</dbReference>
<name>A0A5Q3QBH4_9PSEU</name>
<proteinExistence type="inferred from homology"/>
<evidence type="ECO:0000313" key="12">
    <source>
        <dbReference type="Proteomes" id="UP000371041"/>
    </source>
</evidence>
<reference evidence="12" key="1">
    <citation type="submission" date="2019-11" db="EMBL/GenBank/DDBJ databases">
        <title>The complete genome sequence of Saccharopolyspora sp. E2A.</title>
        <authorList>
            <person name="Zhang G."/>
        </authorList>
    </citation>
    <scope>NUCLEOTIDE SEQUENCE [LARGE SCALE GENOMIC DNA]</scope>
    <source>
        <strain evidence="12">E2A</strain>
    </source>
</reference>
<feature type="domain" description="Cation efflux protein transmembrane" evidence="9">
    <location>
        <begin position="70"/>
        <end position="260"/>
    </location>
</feature>
<evidence type="ECO:0000256" key="3">
    <source>
        <dbReference type="ARBA" id="ARBA00022448"/>
    </source>
</evidence>
<evidence type="ECO:0000256" key="7">
    <source>
        <dbReference type="ARBA" id="ARBA00023136"/>
    </source>
</evidence>
<feature type="transmembrane region" description="Helical" evidence="8">
    <location>
        <begin position="167"/>
        <end position="190"/>
    </location>
</feature>